<feature type="region of interest" description="Disordered" evidence="7">
    <location>
        <begin position="585"/>
        <end position="608"/>
    </location>
</feature>
<dbReference type="SMART" id="SM00382">
    <property type="entry name" value="AAA"/>
    <property type="match status" value="1"/>
</dbReference>
<evidence type="ECO:0000256" key="2">
    <source>
        <dbReference type="ARBA" id="ARBA00022692"/>
    </source>
</evidence>
<dbReference type="PANTHER" id="PTHR24221">
    <property type="entry name" value="ATP-BINDING CASSETTE SUB-FAMILY B"/>
    <property type="match status" value="1"/>
</dbReference>
<evidence type="ECO:0000256" key="3">
    <source>
        <dbReference type="ARBA" id="ARBA00022741"/>
    </source>
</evidence>
<dbReference type="InterPro" id="IPR025662">
    <property type="entry name" value="Sigma_54_int_dom_ATP-bd_1"/>
</dbReference>
<dbReference type="AlphaFoldDB" id="A0A251XTS2"/>
<dbReference type="PROSITE" id="PS00211">
    <property type="entry name" value="ABC_TRANSPORTER_1"/>
    <property type="match status" value="1"/>
</dbReference>
<dbReference type="PROSITE" id="PS50929">
    <property type="entry name" value="ABC_TM1F"/>
    <property type="match status" value="1"/>
</dbReference>
<comment type="caution">
    <text evidence="11">The sequence shown here is derived from an EMBL/GenBank/DDBJ whole genome shotgun (WGS) entry which is preliminary data.</text>
</comment>
<protein>
    <submittedName>
        <fullName evidence="11">Putative ABC transporter ATP-binding protein</fullName>
    </submittedName>
</protein>
<keyword evidence="3" id="KW-0547">Nucleotide-binding</keyword>
<dbReference type="Gene3D" id="1.20.1560.10">
    <property type="entry name" value="ABC transporter type 1, transmembrane domain"/>
    <property type="match status" value="1"/>
</dbReference>
<comment type="subcellular location">
    <subcellularLocation>
        <location evidence="1">Cell membrane</location>
        <topology evidence="1">Multi-pass membrane protein</topology>
    </subcellularLocation>
</comment>
<feature type="domain" description="ABC transporter" evidence="9">
    <location>
        <begin position="372"/>
        <end position="607"/>
    </location>
</feature>
<organism evidence="11 12">
    <name type="scientific">Clavibacter michiganensis</name>
    <dbReference type="NCBI Taxonomy" id="28447"/>
    <lineage>
        <taxon>Bacteria</taxon>
        <taxon>Bacillati</taxon>
        <taxon>Actinomycetota</taxon>
        <taxon>Actinomycetes</taxon>
        <taxon>Micrococcales</taxon>
        <taxon>Microbacteriaceae</taxon>
        <taxon>Clavibacter</taxon>
    </lineage>
</organism>
<name>A0A251XTS2_9MICO</name>
<evidence type="ECO:0000313" key="12">
    <source>
        <dbReference type="Proteomes" id="UP000195106"/>
    </source>
</evidence>
<keyword evidence="2 8" id="KW-0812">Transmembrane</keyword>
<dbReference type="PROSITE" id="PS50893">
    <property type="entry name" value="ABC_TRANSPORTER_2"/>
    <property type="match status" value="1"/>
</dbReference>
<evidence type="ECO:0000256" key="5">
    <source>
        <dbReference type="ARBA" id="ARBA00022989"/>
    </source>
</evidence>
<dbReference type="InterPro" id="IPR017871">
    <property type="entry name" value="ABC_transporter-like_CS"/>
</dbReference>
<dbReference type="Pfam" id="PF00005">
    <property type="entry name" value="ABC_tran"/>
    <property type="match status" value="1"/>
</dbReference>
<dbReference type="InterPro" id="IPR003439">
    <property type="entry name" value="ABC_transporter-like_ATP-bd"/>
</dbReference>
<dbReference type="Pfam" id="PF00664">
    <property type="entry name" value="ABC_membrane"/>
    <property type="match status" value="1"/>
</dbReference>
<dbReference type="InterPro" id="IPR003593">
    <property type="entry name" value="AAA+_ATPase"/>
</dbReference>
<dbReference type="InterPro" id="IPR036640">
    <property type="entry name" value="ABC1_TM_sf"/>
</dbReference>
<feature type="domain" description="ABC transmembrane type-1" evidence="10">
    <location>
        <begin position="20"/>
        <end position="301"/>
    </location>
</feature>
<feature type="transmembrane region" description="Helical" evidence="8">
    <location>
        <begin position="49"/>
        <end position="71"/>
    </location>
</feature>
<dbReference type="GO" id="GO:0140359">
    <property type="term" value="F:ABC-type transporter activity"/>
    <property type="evidence" value="ECO:0007669"/>
    <property type="project" value="InterPro"/>
</dbReference>
<dbReference type="GO" id="GO:0045454">
    <property type="term" value="P:cell redox homeostasis"/>
    <property type="evidence" value="ECO:0007669"/>
    <property type="project" value="InterPro"/>
</dbReference>
<dbReference type="PROSITE" id="PS00675">
    <property type="entry name" value="SIGMA54_INTERACT_1"/>
    <property type="match status" value="1"/>
</dbReference>
<dbReference type="SUPFAM" id="SSF52540">
    <property type="entry name" value="P-loop containing nucleoside triphosphate hydrolases"/>
    <property type="match status" value="1"/>
</dbReference>
<dbReference type="InterPro" id="IPR039421">
    <property type="entry name" value="Type_1_exporter"/>
</dbReference>
<sequence>MNRDDVLRLAQPPARRALPGLLAGLAGAAGAVALLATSAWLITRASEQPPILFLGMAIVGVRAFALGRAAFRYLERLTSHDAAFRALATLRVGVFERILPFAPAGLRDTRRGDLLARLVGDVDRLQDLPLRVVQPLAVSVLVQVASVAVVWAVLPAAGIALLVVLAASLVVGVGATSALAGRAETRIAPLEARLQDLVLDLVGSLDVLTAYGAVDARLAEVDRAAGDLSRAVLRSAAAAGATTGIVLAGTGAVAAWTVLRGVPGLASGALDPAWLALAALVPLALVETATSVPLAVQAWRRVRTSAERVAGVVPSTIPAEIPREPVGADADEGAVADSVGPAAPAPADDAPAGGPGERSADGRSGGRVGATLEIRDLVTRWPGAAADALAPVSLVVRPGETVVVRGQSGSGKSSLAAALVRFLGSGGTYVLDGRDARSMPPSAVRRVVGLCEQAPHLFDASIRQNLLFAREDADDAELVAVLDRVGLAGWTAERGGLDARVGDRGGLVSGGQAQRIALARALLADFPVLVLDEPTAGVDAERARAVLRDVLAAARDRGRGVLLLTHTEVPADLVDRTVHIGAVEAGAAGETSEAAEAGEAGAGRSPAS</sequence>
<keyword evidence="6 8" id="KW-0472">Membrane</keyword>
<dbReference type="GO" id="GO:0005524">
    <property type="term" value="F:ATP binding"/>
    <property type="evidence" value="ECO:0007669"/>
    <property type="project" value="UniProtKB-KW"/>
</dbReference>
<reference evidence="11 12" key="1">
    <citation type="submission" date="2016-08" db="EMBL/GenBank/DDBJ databases">
        <title>Genome sequence of Clavibacter michiganensis spp. strain CASJ009.</title>
        <authorList>
            <person name="Thapa S.P."/>
            <person name="Coaker G."/>
        </authorList>
    </citation>
    <scope>NUCLEOTIDE SEQUENCE [LARGE SCALE GENOMIC DNA]</scope>
    <source>
        <strain evidence="11">CASJ009</strain>
    </source>
</reference>
<dbReference type="GO" id="GO:0016887">
    <property type="term" value="F:ATP hydrolysis activity"/>
    <property type="evidence" value="ECO:0007669"/>
    <property type="project" value="InterPro"/>
</dbReference>
<feature type="transmembrane region" description="Helical" evidence="8">
    <location>
        <begin position="159"/>
        <end position="180"/>
    </location>
</feature>
<dbReference type="Gene3D" id="3.40.50.300">
    <property type="entry name" value="P-loop containing nucleotide triphosphate hydrolases"/>
    <property type="match status" value="1"/>
</dbReference>
<feature type="transmembrane region" description="Helical" evidence="8">
    <location>
        <begin position="236"/>
        <end position="259"/>
    </location>
</feature>
<evidence type="ECO:0000256" key="1">
    <source>
        <dbReference type="ARBA" id="ARBA00004651"/>
    </source>
</evidence>
<dbReference type="GO" id="GO:0005886">
    <property type="term" value="C:plasma membrane"/>
    <property type="evidence" value="ECO:0007669"/>
    <property type="project" value="UniProtKB-SubCell"/>
</dbReference>
<dbReference type="InterPro" id="IPR027417">
    <property type="entry name" value="P-loop_NTPase"/>
</dbReference>
<dbReference type="NCBIfam" id="TIGR02868">
    <property type="entry name" value="CydC"/>
    <property type="match status" value="1"/>
</dbReference>
<evidence type="ECO:0000259" key="9">
    <source>
        <dbReference type="PROSITE" id="PS50893"/>
    </source>
</evidence>
<dbReference type="InterPro" id="IPR011527">
    <property type="entry name" value="ABC1_TM_dom"/>
</dbReference>
<dbReference type="PANTHER" id="PTHR24221:SF590">
    <property type="entry name" value="COMPONENT LINKED WITH THE ASSEMBLY OF CYTOCHROME' TRANSPORT TRANSMEMBRANE ATP-BINDING PROTEIN ABC TRANSPORTER CYDD-RELATED"/>
    <property type="match status" value="1"/>
</dbReference>
<evidence type="ECO:0000256" key="4">
    <source>
        <dbReference type="ARBA" id="ARBA00022840"/>
    </source>
</evidence>
<gene>
    <name evidence="11" type="ORF">CMsap09_08130</name>
</gene>
<evidence type="ECO:0000256" key="8">
    <source>
        <dbReference type="SAM" id="Phobius"/>
    </source>
</evidence>
<keyword evidence="5 8" id="KW-1133">Transmembrane helix</keyword>
<evidence type="ECO:0000313" key="11">
    <source>
        <dbReference type="EMBL" id="OUE08897.1"/>
    </source>
</evidence>
<feature type="compositionally biased region" description="Low complexity" evidence="7">
    <location>
        <begin position="335"/>
        <end position="352"/>
    </location>
</feature>
<keyword evidence="4 11" id="KW-0067">ATP-binding</keyword>
<feature type="transmembrane region" description="Helical" evidence="8">
    <location>
        <begin position="274"/>
        <end position="296"/>
    </location>
</feature>
<feature type="region of interest" description="Disordered" evidence="7">
    <location>
        <begin position="331"/>
        <end position="367"/>
    </location>
</feature>
<accession>A0A251XTS2</accession>
<evidence type="ECO:0000259" key="10">
    <source>
        <dbReference type="PROSITE" id="PS50929"/>
    </source>
</evidence>
<proteinExistence type="predicted"/>
<dbReference type="EMBL" id="MDHJ01000001">
    <property type="protein sequence ID" value="OUE08897.1"/>
    <property type="molecule type" value="Genomic_DNA"/>
</dbReference>
<dbReference type="Proteomes" id="UP000195106">
    <property type="component" value="Unassembled WGS sequence"/>
</dbReference>
<feature type="transmembrane region" description="Helical" evidence="8">
    <location>
        <begin position="132"/>
        <end position="153"/>
    </location>
</feature>
<dbReference type="SUPFAM" id="SSF90123">
    <property type="entry name" value="ABC transporter transmembrane region"/>
    <property type="match status" value="1"/>
</dbReference>
<evidence type="ECO:0000256" key="7">
    <source>
        <dbReference type="SAM" id="MobiDB-lite"/>
    </source>
</evidence>
<dbReference type="GO" id="GO:0034775">
    <property type="term" value="P:glutathione transmembrane transport"/>
    <property type="evidence" value="ECO:0007669"/>
    <property type="project" value="InterPro"/>
</dbReference>
<dbReference type="InterPro" id="IPR014223">
    <property type="entry name" value="ABC_CydC/D"/>
</dbReference>
<feature type="transmembrane region" description="Helical" evidence="8">
    <location>
        <begin position="21"/>
        <end position="43"/>
    </location>
</feature>
<evidence type="ECO:0000256" key="6">
    <source>
        <dbReference type="ARBA" id="ARBA00023136"/>
    </source>
</evidence>